<name>A0A0L0G1V3_9EUKA</name>
<gene>
    <name evidence="1" type="ORF">SARC_05549</name>
</gene>
<evidence type="ECO:0000313" key="2">
    <source>
        <dbReference type="Proteomes" id="UP000054560"/>
    </source>
</evidence>
<dbReference type="STRING" id="667725.A0A0L0G1V3"/>
<dbReference type="AlphaFoldDB" id="A0A0L0G1V3"/>
<dbReference type="RefSeq" id="XP_014156070.1">
    <property type="nucleotide sequence ID" value="XM_014300595.1"/>
</dbReference>
<protein>
    <submittedName>
        <fullName evidence="1">Uncharacterized protein</fullName>
    </submittedName>
</protein>
<dbReference type="OrthoDB" id="414175at2759"/>
<organism evidence="1 2">
    <name type="scientific">Sphaeroforma arctica JP610</name>
    <dbReference type="NCBI Taxonomy" id="667725"/>
    <lineage>
        <taxon>Eukaryota</taxon>
        <taxon>Ichthyosporea</taxon>
        <taxon>Ichthyophonida</taxon>
        <taxon>Sphaeroforma</taxon>
    </lineage>
</organism>
<keyword evidence="2" id="KW-1185">Reference proteome</keyword>
<sequence length="175" mass="19805">MGAKQIDVINGIEQMHDVLDLLPDPFKPKRGLVRPRSSSTKVEATSGWKLDAHKNLPGLKLLYETFPLSPFYMLVDDDTYIFGYSTDSVFYYDNTVGNLIDKVTAIDPEKAAWFGSRLHDCPLGDVRVSRCLQLYTSAKFYPSREHQSRYVDQADENMNWLMKDAPITSGSNACT</sequence>
<dbReference type="Proteomes" id="UP000054560">
    <property type="component" value="Unassembled WGS sequence"/>
</dbReference>
<dbReference type="EMBL" id="KQ241953">
    <property type="protein sequence ID" value="KNC82168.1"/>
    <property type="molecule type" value="Genomic_DNA"/>
</dbReference>
<reference evidence="1 2" key="1">
    <citation type="submission" date="2011-02" db="EMBL/GenBank/DDBJ databases">
        <title>The Genome Sequence of Sphaeroforma arctica JP610.</title>
        <authorList>
            <consortium name="The Broad Institute Genome Sequencing Platform"/>
            <person name="Russ C."/>
            <person name="Cuomo C."/>
            <person name="Young S.K."/>
            <person name="Zeng Q."/>
            <person name="Gargeya S."/>
            <person name="Alvarado L."/>
            <person name="Berlin A."/>
            <person name="Chapman S.B."/>
            <person name="Chen Z."/>
            <person name="Freedman E."/>
            <person name="Gellesch M."/>
            <person name="Goldberg J."/>
            <person name="Griggs A."/>
            <person name="Gujja S."/>
            <person name="Heilman E."/>
            <person name="Heiman D."/>
            <person name="Howarth C."/>
            <person name="Mehta T."/>
            <person name="Neiman D."/>
            <person name="Pearson M."/>
            <person name="Roberts A."/>
            <person name="Saif S."/>
            <person name="Shea T."/>
            <person name="Shenoy N."/>
            <person name="Sisk P."/>
            <person name="Stolte C."/>
            <person name="Sykes S."/>
            <person name="White J."/>
            <person name="Yandava C."/>
            <person name="Burger G."/>
            <person name="Gray M.W."/>
            <person name="Holland P.W.H."/>
            <person name="King N."/>
            <person name="Lang F.B.F."/>
            <person name="Roger A.J."/>
            <person name="Ruiz-Trillo I."/>
            <person name="Haas B."/>
            <person name="Nusbaum C."/>
            <person name="Birren B."/>
        </authorList>
    </citation>
    <scope>NUCLEOTIDE SEQUENCE [LARGE SCALE GENOMIC DNA]</scope>
    <source>
        <strain evidence="1 2">JP610</strain>
    </source>
</reference>
<proteinExistence type="predicted"/>
<dbReference type="GeneID" id="25906053"/>
<accession>A0A0L0G1V3</accession>
<evidence type="ECO:0000313" key="1">
    <source>
        <dbReference type="EMBL" id="KNC82168.1"/>
    </source>
</evidence>